<evidence type="ECO:0000256" key="8">
    <source>
        <dbReference type="ARBA" id="ARBA00023053"/>
    </source>
</evidence>
<dbReference type="GO" id="GO:0005886">
    <property type="term" value="C:plasma membrane"/>
    <property type="evidence" value="ECO:0007669"/>
    <property type="project" value="UniProtKB-SubCell"/>
</dbReference>
<dbReference type="RefSeq" id="WP_106210605.1">
    <property type="nucleotide sequence ID" value="NZ_PVZF01000005.1"/>
</dbReference>
<evidence type="ECO:0000313" key="15">
    <source>
        <dbReference type="EMBL" id="PRY15315.1"/>
    </source>
</evidence>
<feature type="transmembrane region" description="Helical" evidence="14">
    <location>
        <begin position="119"/>
        <end position="137"/>
    </location>
</feature>
<gene>
    <name evidence="15" type="ORF">CLV37_105243</name>
</gene>
<dbReference type="PROSITE" id="PS50283">
    <property type="entry name" value="NA_SOLUT_SYMP_3"/>
    <property type="match status" value="1"/>
</dbReference>
<feature type="transmembrane region" description="Helical" evidence="14">
    <location>
        <begin position="236"/>
        <end position="260"/>
    </location>
</feature>
<comment type="similarity">
    <text evidence="2 13">Belongs to the sodium:solute symporter (SSF) (TC 2.A.21) family.</text>
</comment>
<dbReference type="EMBL" id="PVZF01000005">
    <property type="protein sequence ID" value="PRY15315.1"/>
    <property type="molecule type" value="Genomic_DNA"/>
</dbReference>
<evidence type="ECO:0000256" key="14">
    <source>
        <dbReference type="SAM" id="Phobius"/>
    </source>
</evidence>
<comment type="caution">
    <text evidence="15">The sequence shown here is derived from an EMBL/GenBank/DDBJ whole genome shotgun (WGS) entry which is preliminary data.</text>
</comment>
<evidence type="ECO:0000256" key="13">
    <source>
        <dbReference type="RuleBase" id="RU362091"/>
    </source>
</evidence>
<dbReference type="AlphaFoldDB" id="A0A2T0R4N3"/>
<dbReference type="PANTHER" id="PTHR48086">
    <property type="entry name" value="SODIUM/PROLINE SYMPORTER-RELATED"/>
    <property type="match status" value="1"/>
</dbReference>
<proteinExistence type="inferred from homology"/>
<keyword evidence="5 14" id="KW-0812">Transmembrane</keyword>
<evidence type="ECO:0000256" key="11">
    <source>
        <dbReference type="ARBA" id="ARBA00023201"/>
    </source>
</evidence>
<evidence type="ECO:0000256" key="7">
    <source>
        <dbReference type="ARBA" id="ARBA00022989"/>
    </source>
</evidence>
<feature type="transmembrane region" description="Helical" evidence="14">
    <location>
        <begin position="366"/>
        <end position="383"/>
    </location>
</feature>
<name>A0A2T0R4N3_9ACTN</name>
<dbReference type="OrthoDB" id="9789704at2"/>
<evidence type="ECO:0000256" key="4">
    <source>
        <dbReference type="ARBA" id="ARBA00022475"/>
    </source>
</evidence>
<organism evidence="15 16">
    <name type="scientific">Kineococcus rhizosphaerae</name>
    <dbReference type="NCBI Taxonomy" id="559628"/>
    <lineage>
        <taxon>Bacteria</taxon>
        <taxon>Bacillati</taxon>
        <taxon>Actinomycetota</taxon>
        <taxon>Actinomycetes</taxon>
        <taxon>Kineosporiales</taxon>
        <taxon>Kineosporiaceae</taxon>
        <taxon>Kineococcus</taxon>
    </lineage>
</organism>
<feature type="transmembrane region" description="Helical" evidence="14">
    <location>
        <begin position="306"/>
        <end position="329"/>
    </location>
</feature>
<evidence type="ECO:0000256" key="12">
    <source>
        <dbReference type="ARBA" id="ARBA00033708"/>
    </source>
</evidence>
<feature type="transmembrane region" description="Helical" evidence="14">
    <location>
        <begin position="149"/>
        <end position="170"/>
    </location>
</feature>
<evidence type="ECO:0000256" key="6">
    <source>
        <dbReference type="ARBA" id="ARBA00022847"/>
    </source>
</evidence>
<dbReference type="Gene3D" id="1.20.1730.10">
    <property type="entry name" value="Sodium/glucose cotransporter"/>
    <property type="match status" value="1"/>
</dbReference>
<evidence type="ECO:0000256" key="5">
    <source>
        <dbReference type="ARBA" id="ARBA00022692"/>
    </source>
</evidence>
<evidence type="ECO:0000256" key="9">
    <source>
        <dbReference type="ARBA" id="ARBA00023065"/>
    </source>
</evidence>
<dbReference type="GO" id="GO:0006814">
    <property type="term" value="P:sodium ion transport"/>
    <property type="evidence" value="ECO:0007669"/>
    <property type="project" value="UniProtKB-KW"/>
</dbReference>
<evidence type="ECO:0000256" key="3">
    <source>
        <dbReference type="ARBA" id="ARBA00022448"/>
    </source>
</evidence>
<comment type="subcellular location">
    <subcellularLocation>
        <location evidence="1">Cell membrane</location>
        <topology evidence="1">Multi-pass membrane protein</topology>
    </subcellularLocation>
</comment>
<dbReference type="GO" id="GO:0015293">
    <property type="term" value="F:symporter activity"/>
    <property type="evidence" value="ECO:0007669"/>
    <property type="project" value="UniProtKB-KW"/>
</dbReference>
<keyword evidence="7 14" id="KW-1133">Transmembrane helix</keyword>
<dbReference type="InterPro" id="IPR050277">
    <property type="entry name" value="Sodium:Solute_Symporter"/>
</dbReference>
<feature type="transmembrane region" description="Helical" evidence="14">
    <location>
        <begin position="272"/>
        <end position="294"/>
    </location>
</feature>
<dbReference type="Pfam" id="PF00474">
    <property type="entry name" value="SSF"/>
    <property type="match status" value="1"/>
</dbReference>
<keyword evidence="16" id="KW-1185">Reference proteome</keyword>
<evidence type="ECO:0000256" key="1">
    <source>
        <dbReference type="ARBA" id="ARBA00004651"/>
    </source>
</evidence>
<evidence type="ECO:0000256" key="10">
    <source>
        <dbReference type="ARBA" id="ARBA00023136"/>
    </source>
</evidence>
<keyword evidence="9" id="KW-0406">Ion transport</keyword>
<dbReference type="CDD" id="cd10322">
    <property type="entry name" value="SLC5sbd"/>
    <property type="match status" value="1"/>
</dbReference>
<protein>
    <submittedName>
        <fullName evidence="15">SSS family solute:Na+ symporter</fullName>
    </submittedName>
</protein>
<dbReference type="Proteomes" id="UP000238083">
    <property type="component" value="Unassembled WGS sequence"/>
</dbReference>
<evidence type="ECO:0000313" key="16">
    <source>
        <dbReference type="Proteomes" id="UP000238083"/>
    </source>
</evidence>
<accession>A0A2T0R4N3</accession>
<dbReference type="InterPro" id="IPR038377">
    <property type="entry name" value="Na/Glc_symporter_sf"/>
</dbReference>
<feature type="transmembrane region" description="Helical" evidence="14">
    <location>
        <begin position="419"/>
        <end position="439"/>
    </location>
</feature>
<keyword evidence="4" id="KW-1003">Cell membrane</keyword>
<feature type="transmembrane region" description="Helical" evidence="14">
    <location>
        <begin position="6"/>
        <end position="23"/>
    </location>
</feature>
<sequence length="502" mass="52113">MDMLIGYTGVALFLILVTVVMERTRRTDADFSEYATAGRSFGSFYGTAAYLNTFLPGTVFISFAGLAAASGLIGFYLVVYAVAGMVLMHVLARNVHTWGARYDLRTQSDLLGLRYRSKVVQVVSAVIGIVATIPWIVLGMQSLALVFDVLSFGALAPLGAVLVSIAVIAVRQVWTVRFGMRGIIISDLVQGLFAYGIGTLVAVGLLVWLLTHGHGFAQVPDGFTSLPGPGSDLGPLYALSLTLTGALGTWCWPDIFMRLFTARSVRTVQRTALQAAPVLLVFSTAVLLVAYLASSLPGVAEAPDRVWFTTAEVGGVLLLTVAAVCVVAATMGNVGANLQAVGTQAANDVVGVIAGTRVRSARAGKVAVALVTLVSAVGAFFTVGTTSGLVVLALVSYQGIVQLAPTLLLGVLWKRGNAVGATAGMVSGFVTAAVLQVLHPVSVPWAGGLTSGVVALVVNTAVYVTCAYALPSRSQREHVDRLWSEGAASAGDGAPAVHDVSA</sequence>
<evidence type="ECO:0000256" key="2">
    <source>
        <dbReference type="ARBA" id="ARBA00006434"/>
    </source>
</evidence>
<feature type="transmembrane region" description="Helical" evidence="14">
    <location>
        <begin position="44"/>
        <end position="67"/>
    </location>
</feature>
<feature type="transmembrane region" description="Helical" evidence="14">
    <location>
        <begin position="73"/>
        <end position="92"/>
    </location>
</feature>
<keyword evidence="3" id="KW-0813">Transport</keyword>
<keyword evidence="8" id="KW-0915">Sodium</keyword>
<comment type="catalytic activity">
    <reaction evidence="12">
        <text>L-proline(in) + Na(+)(in) = L-proline(out) + Na(+)(out)</text>
        <dbReference type="Rhea" id="RHEA:28967"/>
        <dbReference type="ChEBI" id="CHEBI:29101"/>
        <dbReference type="ChEBI" id="CHEBI:60039"/>
    </reaction>
</comment>
<feature type="transmembrane region" description="Helical" evidence="14">
    <location>
        <begin position="191"/>
        <end position="210"/>
    </location>
</feature>
<feature type="transmembrane region" description="Helical" evidence="14">
    <location>
        <begin position="389"/>
        <end position="412"/>
    </location>
</feature>
<feature type="transmembrane region" description="Helical" evidence="14">
    <location>
        <begin position="445"/>
        <end position="470"/>
    </location>
</feature>
<keyword evidence="6" id="KW-0769">Symport</keyword>
<reference evidence="15 16" key="1">
    <citation type="submission" date="2018-03" db="EMBL/GenBank/DDBJ databases">
        <title>Genomic Encyclopedia of Archaeal and Bacterial Type Strains, Phase II (KMG-II): from individual species to whole genera.</title>
        <authorList>
            <person name="Goeker M."/>
        </authorList>
    </citation>
    <scope>NUCLEOTIDE SEQUENCE [LARGE SCALE GENOMIC DNA]</scope>
    <source>
        <strain evidence="15 16">DSM 19711</strain>
    </source>
</reference>
<keyword evidence="11" id="KW-0739">Sodium transport</keyword>
<keyword evidence="10 14" id="KW-0472">Membrane</keyword>
<dbReference type="InterPro" id="IPR001734">
    <property type="entry name" value="Na/solute_symporter"/>
</dbReference>
<dbReference type="PANTHER" id="PTHR48086:SF3">
    <property type="entry name" value="SODIUM_PROLINE SYMPORTER"/>
    <property type="match status" value="1"/>
</dbReference>